<sequence>MSTDYQQARAALGVRLRELREACPGIRLTGTALAARLGWTQSKVSKLETGRQTATADDLRAWAAGVEQPEAAEELLSRLRGLESRIRSWRRQLAGGLRPVQDVHNQAQADARVLRAWESSWVVGVLQTPDYARAILSRFADLHQTPRDIEEAVRSRMKRQEGLYDSGKRYRILLWEAVLHARICSPSVLSAQLDRLHGVIGLDTVELGIVPLGAALQIPPGLGFWIYDDRQVVVETWHAELWLDDTDSVATHLRAWQALRESAAFGADAQCVISRARRAVEAPGFGW</sequence>
<reference evidence="2 3" key="1">
    <citation type="submission" date="2021-03" db="EMBL/GenBank/DDBJ databases">
        <title>Genomic Encyclopedia of Type Strains, Phase IV (KMG-IV): sequencing the most valuable type-strain genomes for metagenomic binning, comparative biology and taxonomic classification.</title>
        <authorList>
            <person name="Goeker M."/>
        </authorList>
    </citation>
    <scope>NUCLEOTIDE SEQUENCE [LARGE SCALE GENOMIC DNA]</scope>
    <source>
        <strain evidence="2 3">DSM 40526</strain>
    </source>
</reference>
<dbReference type="Gene3D" id="1.10.260.40">
    <property type="entry name" value="lambda repressor-like DNA-binding domains"/>
    <property type="match status" value="1"/>
</dbReference>
<dbReference type="InterPro" id="IPR043917">
    <property type="entry name" value="DUF5753"/>
</dbReference>
<accession>A0ABS4LEG0</accession>
<name>A0ABS4LEG0_STRAV</name>
<dbReference type="SUPFAM" id="SSF47413">
    <property type="entry name" value="lambda repressor-like DNA-binding domains"/>
    <property type="match status" value="1"/>
</dbReference>
<dbReference type="EMBL" id="JAGGLQ010000017">
    <property type="protein sequence ID" value="MBP2040505.1"/>
    <property type="molecule type" value="Genomic_DNA"/>
</dbReference>
<keyword evidence="3" id="KW-1185">Reference proteome</keyword>
<evidence type="ECO:0000313" key="2">
    <source>
        <dbReference type="EMBL" id="MBP2040505.1"/>
    </source>
</evidence>
<proteinExistence type="predicted"/>
<dbReference type="Pfam" id="PF13560">
    <property type="entry name" value="HTH_31"/>
    <property type="match status" value="1"/>
</dbReference>
<dbReference type="SMART" id="SM00530">
    <property type="entry name" value="HTH_XRE"/>
    <property type="match status" value="1"/>
</dbReference>
<comment type="caution">
    <text evidence="2">The sequence shown here is derived from an EMBL/GenBank/DDBJ whole genome shotgun (WGS) entry which is preliminary data.</text>
</comment>
<gene>
    <name evidence="2" type="ORF">J2Z77_006360</name>
</gene>
<organism evidence="2 3">
    <name type="scientific">Streptomyces avidinii</name>
    <dbReference type="NCBI Taxonomy" id="1895"/>
    <lineage>
        <taxon>Bacteria</taxon>
        <taxon>Bacillati</taxon>
        <taxon>Actinomycetota</taxon>
        <taxon>Actinomycetes</taxon>
        <taxon>Kitasatosporales</taxon>
        <taxon>Streptomycetaceae</taxon>
        <taxon>Streptomyces</taxon>
    </lineage>
</organism>
<dbReference type="PROSITE" id="PS50943">
    <property type="entry name" value="HTH_CROC1"/>
    <property type="match status" value="1"/>
</dbReference>
<dbReference type="RefSeq" id="WP_189970526.1">
    <property type="nucleotide sequence ID" value="NZ_BMVL01000007.1"/>
</dbReference>
<evidence type="ECO:0000313" key="3">
    <source>
        <dbReference type="Proteomes" id="UP001519310"/>
    </source>
</evidence>
<feature type="domain" description="HTH cro/C1-type" evidence="1">
    <location>
        <begin position="16"/>
        <end position="59"/>
    </location>
</feature>
<dbReference type="Proteomes" id="UP001519310">
    <property type="component" value="Unassembled WGS sequence"/>
</dbReference>
<dbReference type="CDD" id="cd00093">
    <property type="entry name" value="HTH_XRE"/>
    <property type="match status" value="1"/>
</dbReference>
<evidence type="ECO:0000259" key="1">
    <source>
        <dbReference type="PROSITE" id="PS50943"/>
    </source>
</evidence>
<dbReference type="Pfam" id="PF19054">
    <property type="entry name" value="DUF5753"/>
    <property type="match status" value="1"/>
</dbReference>
<dbReference type="InterPro" id="IPR010982">
    <property type="entry name" value="Lambda_DNA-bd_dom_sf"/>
</dbReference>
<dbReference type="InterPro" id="IPR001387">
    <property type="entry name" value="Cro/C1-type_HTH"/>
</dbReference>
<protein>
    <submittedName>
        <fullName evidence="2">Transcriptional regulator with XRE-family HTH domain</fullName>
    </submittedName>
</protein>